<feature type="transmembrane region" description="Helical" evidence="8">
    <location>
        <begin position="36"/>
        <end position="57"/>
    </location>
</feature>
<evidence type="ECO:0000256" key="4">
    <source>
        <dbReference type="ARBA" id="ARBA00022475"/>
    </source>
</evidence>
<protein>
    <submittedName>
        <fullName evidence="9">Permease</fullName>
    </submittedName>
</protein>
<feature type="transmembrane region" description="Helical" evidence="8">
    <location>
        <begin position="170"/>
        <end position="190"/>
    </location>
</feature>
<accession>A0A0M2T4V7</accession>
<feature type="transmembrane region" description="Helical" evidence="8">
    <location>
        <begin position="290"/>
        <end position="311"/>
    </location>
</feature>
<feature type="transmembrane region" description="Helical" evidence="8">
    <location>
        <begin position="196"/>
        <end position="215"/>
    </location>
</feature>
<evidence type="ECO:0000313" key="9">
    <source>
        <dbReference type="EMBL" id="KKK39840.1"/>
    </source>
</evidence>
<feature type="transmembrane region" description="Helical" evidence="8">
    <location>
        <begin position="63"/>
        <end position="89"/>
    </location>
</feature>
<keyword evidence="5 8" id="KW-0812">Transmembrane</keyword>
<dbReference type="PANTHER" id="PTHR36838:SF3">
    <property type="entry name" value="TRANSPORTER AUXIN EFFLUX CARRIER EC FAMILY"/>
    <property type="match status" value="1"/>
</dbReference>
<dbReference type="GO" id="GO:0005886">
    <property type="term" value="C:plasma membrane"/>
    <property type="evidence" value="ECO:0007669"/>
    <property type="project" value="UniProtKB-SubCell"/>
</dbReference>
<evidence type="ECO:0000256" key="2">
    <source>
        <dbReference type="ARBA" id="ARBA00010145"/>
    </source>
</evidence>
<comment type="caution">
    <text evidence="9">The sequence shown here is derived from an EMBL/GenBank/DDBJ whole genome shotgun (WGS) entry which is preliminary data.</text>
</comment>
<feature type="transmembrane region" description="Helical" evidence="8">
    <location>
        <begin position="129"/>
        <end position="150"/>
    </location>
</feature>
<dbReference type="InterPro" id="IPR038770">
    <property type="entry name" value="Na+/solute_symporter_sf"/>
</dbReference>
<keyword evidence="7 8" id="KW-0472">Membrane</keyword>
<evidence type="ECO:0000313" key="10">
    <source>
        <dbReference type="Proteomes" id="UP000034166"/>
    </source>
</evidence>
<comment type="similarity">
    <text evidence="2">Belongs to the auxin efflux carrier (TC 2.A.69) family.</text>
</comment>
<dbReference type="GO" id="GO:0055085">
    <property type="term" value="P:transmembrane transport"/>
    <property type="evidence" value="ECO:0007669"/>
    <property type="project" value="InterPro"/>
</dbReference>
<comment type="subcellular location">
    <subcellularLocation>
        <location evidence="1">Cell membrane</location>
        <topology evidence="1">Multi-pass membrane protein</topology>
    </subcellularLocation>
</comment>
<feature type="transmembrane region" description="Helical" evidence="8">
    <location>
        <begin position="6"/>
        <end position="24"/>
    </location>
</feature>
<gene>
    <name evidence="9" type="ORF">WQ57_00650</name>
</gene>
<dbReference type="OrthoDB" id="401182at2"/>
<dbReference type="InterPro" id="IPR004776">
    <property type="entry name" value="Mem_transp_PIN-like"/>
</dbReference>
<reference evidence="9 10" key="1">
    <citation type="submission" date="2015-04" db="EMBL/GenBank/DDBJ databases">
        <title>Taxonomic description and genome sequence of Bacillus campisalis sp. nov., a novel member of the genus Bacillus isolated from solar saltern.</title>
        <authorList>
            <person name="Mathan Kumar R."/>
            <person name="Kaur G."/>
            <person name="Kumar A."/>
            <person name="Singh N.K."/>
            <person name="Kaur N."/>
            <person name="Kumar N."/>
            <person name="Mayilraj S."/>
        </authorList>
    </citation>
    <scope>NUCLEOTIDE SEQUENCE [LARGE SCALE GENOMIC DNA]</scope>
    <source>
        <strain evidence="9 10">SA2-6</strain>
    </source>
</reference>
<dbReference type="Gene3D" id="1.20.1530.20">
    <property type="match status" value="2"/>
</dbReference>
<dbReference type="RefSeq" id="WP_046521781.1">
    <property type="nucleotide sequence ID" value="NZ_LAYY01000001.1"/>
</dbReference>
<evidence type="ECO:0000256" key="3">
    <source>
        <dbReference type="ARBA" id="ARBA00022448"/>
    </source>
</evidence>
<keyword evidence="4" id="KW-1003">Cell membrane</keyword>
<sequence length="313" mass="34362">MEHTLVFQSIMSIFIMILIGAILSRTFPFNEDTRRVFISLIVNVAMPCIILSSIFNVKMEENTFGIITAVFWISIFINLIGIFIGWLLAHNYYKGGNKTKEIALLSGIGNTGFIGIPLCAILLGPEGALFAAIFDAGVDFTIWTAGVLLLQQKKQFTYHSLKSMINVPTLSIIIGLVFAYFHVTPPIIIINLTNQLAALAAPVAMFYIGVLLMTLPSAKVQKLGSQALLPIGVKLIILPVVTVLAMHYVPLEIEVKQTIIIQSMMPTLTLASILFAKYAADEDFGAVTTILSTLIALFSIPIMIYLINIFYAI</sequence>
<feature type="transmembrane region" description="Helical" evidence="8">
    <location>
        <begin position="259"/>
        <end position="278"/>
    </location>
</feature>
<evidence type="ECO:0000256" key="5">
    <source>
        <dbReference type="ARBA" id="ARBA00022692"/>
    </source>
</evidence>
<evidence type="ECO:0000256" key="7">
    <source>
        <dbReference type="ARBA" id="ARBA00023136"/>
    </source>
</evidence>
<dbReference type="EMBL" id="LAYY01000001">
    <property type="protein sequence ID" value="KKK39840.1"/>
    <property type="molecule type" value="Genomic_DNA"/>
</dbReference>
<keyword evidence="6 8" id="KW-1133">Transmembrane helix</keyword>
<dbReference type="PANTHER" id="PTHR36838">
    <property type="entry name" value="AUXIN EFFLUX CARRIER FAMILY PROTEIN"/>
    <property type="match status" value="1"/>
</dbReference>
<evidence type="ECO:0000256" key="1">
    <source>
        <dbReference type="ARBA" id="ARBA00004651"/>
    </source>
</evidence>
<feature type="transmembrane region" description="Helical" evidence="8">
    <location>
        <begin position="227"/>
        <end position="247"/>
    </location>
</feature>
<dbReference type="PATRIC" id="fig|1408103.3.peg.143"/>
<dbReference type="AlphaFoldDB" id="A0A0M2T4V7"/>
<organism evidence="9 10">
    <name type="scientific">Mesobacillus campisalis</name>
    <dbReference type="NCBI Taxonomy" id="1408103"/>
    <lineage>
        <taxon>Bacteria</taxon>
        <taxon>Bacillati</taxon>
        <taxon>Bacillota</taxon>
        <taxon>Bacilli</taxon>
        <taxon>Bacillales</taxon>
        <taxon>Bacillaceae</taxon>
        <taxon>Mesobacillus</taxon>
    </lineage>
</organism>
<keyword evidence="10" id="KW-1185">Reference proteome</keyword>
<keyword evidence="3" id="KW-0813">Transport</keyword>
<feature type="transmembrane region" description="Helical" evidence="8">
    <location>
        <begin position="101"/>
        <end position="123"/>
    </location>
</feature>
<name>A0A0M2T4V7_9BACI</name>
<evidence type="ECO:0000256" key="8">
    <source>
        <dbReference type="SAM" id="Phobius"/>
    </source>
</evidence>
<proteinExistence type="inferred from homology"/>
<dbReference type="Proteomes" id="UP000034166">
    <property type="component" value="Unassembled WGS sequence"/>
</dbReference>
<evidence type="ECO:0000256" key="6">
    <source>
        <dbReference type="ARBA" id="ARBA00022989"/>
    </source>
</evidence>
<dbReference type="Pfam" id="PF03547">
    <property type="entry name" value="Mem_trans"/>
    <property type="match status" value="1"/>
</dbReference>